<dbReference type="Gene3D" id="3.30.930.10">
    <property type="entry name" value="Bira Bifunctional Protein, Domain 2"/>
    <property type="match status" value="1"/>
</dbReference>
<evidence type="ECO:0000256" key="4">
    <source>
        <dbReference type="ARBA" id="ARBA00022840"/>
    </source>
</evidence>
<evidence type="ECO:0000256" key="7">
    <source>
        <dbReference type="SAM" id="Coils"/>
    </source>
</evidence>
<dbReference type="GO" id="GO:0005829">
    <property type="term" value="C:cytosol"/>
    <property type="evidence" value="ECO:0007669"/>
    <property type="project" value="TreeGrafter"/>
</dbReference>
<protein>
    <recommendedName>
        <fullName evidence="2">histidine--tRNA ligase</fullName>
        <ecNumber evidence="2">6.1.1.21</ecNumber>
    </recommendedName>
</protein>
<dbReference type="FunFam" id="3.40.50.800:FF:000012">
    <property type="entry name" value="Histidine--tRNA ligase, cytoplasmic"/>
    <property type="match status" value="1"/>
</dbReference>
<organism evidence="10 11">
    <name type="scientific">Anaeramoeba ignava</name>
    <name type="common">Anaerobic marine amoeba</name>
    <dbReference type="NCBI Taxonomy" id="1746090"/>
    <lineage>
        <taxon>Eukaryota</taxon>
        <taxon>Metamonada</taxon>
        <taxon>Anaeramoebidae</taxon>
        <taxon>Anaeramoeba</taxon>
    </lineage>
</organism>
<dbReference type="InterPro" id="IPR015807">
    <property type="entry name" value="His-tRNA-ligase"/>
</dbReference>
<feature type="coiled-coil region" evidence="7">
    <location>
        <begin position="381"/>
        <end position="411"/>
    </location>
</feature>
<comment type="catalytic activity">
    <reaction evidence="6">
        <text>tRNA(His) + L-histidine + ATP = L-histidyl-tRNA(His) + AMP + diphosphate + H(+)</text>
        <dbReference type="Rhea" id="RHEA:17313"/>
        <dbReference type="Rhea" id="RHEA-COMP:9665"/>
        <dbReference type="Rhea" id="RHEA-COMP:9689"/>
        <dbReference type="ChEBI" id="CHEBI:15378"/>
        <dbReference type="ChEBI" id="CHEBI:30616"/>
        <dbReference type="ChEBI" id="CHEBI:33019"/>
        <dbReference type="ChEBI" id="CHEBI:57595"/>
        <dbReference type="ChEBI" id="CHEBI:78442"/>
        <dbReference type="ChEBI" id="CHEBI:78527"/>
        <dbReference type="ChEBI" id="CHEBI:456215"/>
        <dbReference type="EC" id="6.1.1.21"/>
    </reaction>
</comment>
<dbReference type="InterPro" id="IPR004154">
    <property type="entry name" value="Anticodon-bd"/>
</dbReference>
<dbReference type="InterPro" id="IPR036621">
    <property type="entry name" value="Anticodon-bd_dom_sf"/>
</dbReference>
<dbReference type="GO" id="GO:0003723">
    <property type="term" value="F:RNA binding"/>
    <property type="evidence" value="ECO:0007669"/>
    <property type="project" value="TreeGrafter"/>
</dbReference>
<dbReference type="GO" id="GO:0005739">
    <property type="term" value="C:mitochondrion"/>
    <property type="evidence" value="ECO:0007669"/>
    <property type="project" value="TreeGrafter"/>
</dbReference>
<accession>A0A9Q0LKR4</accession>
<evidence type="ECO:0000256" key="5">
    <source>
        <dbReference type="ARBA" id="ARBA00022917"/>
    </source>
</evidence>
<keyword evidence="5" id="KW-0648">Protein biosynthesis</keyword>
<feature type="compositionally biased region" description="Basic and acidic residues" evidence="8">
    <location>
        <begin position="258"/>
        <end position="272"/>
    </location>
</feature>
<evidence type="ECO:0000256" key="2">
    <source>
        <dbReference type="ARBA" id="ARBA00012815"/>
    </source>
</evidence>
<evidence type="ECO:0000256" key="1">
    <source>
        <dbReference type="ARBA" id="ARBA00008226"/>
    </source>
</evidence>
<dbReference type="Gene3D" id="3.40.50.800">
    <property type="entry name" value="Anticodon-binding domain"/>
    <property type="match status" value="1"/>
</dbReference>
<name>A0A9Q0LKR4_ANAIG</name>
<gene>
    <name evidence="10" type="ORF">M0811_08457</name>
</gene>
<dbReference type="EMBL" id="JAPDFW010000073">
    <property type="protein sequence ID" value="KAJ5073620.1"/>
    <property type="molecule type" value="Genomic_DNA"/>
</dbReference>
<keyword evidence="3" id="KW-0547">Nucleotide-binding</keyword>
<dbReference type="InterPro" id="IPR041715">
    <property type="entry name" value="HisRS-like_core"/>
</dbReference>
<evidence type="ECO:0000256" key="8">
    <source>
        <dbReference type="SAM" id="MobiDB-lite"/>
    </source>
</evidence>
<dbReference type="NCBIfam" id="TIGR00442">
    <property type="entry name" value="hisS"/>
    <property type="match status" value="1"/>
</dbReference>
<dbReference type="Gene3D" id="1.20.200.10">
    <property type="entry name" value="Fumarase/aspartase (Central domain)"/>
    <property type="match status" value="1"/>
</dbReference>
<dbReference type="PROSITE" id="PS50862">
    <property type="entry name" value="AA_TRNA_LIGASE_II"/>
    <property type="match status" value="1"/>
</dbReference>
<keyword evidence="11" id="KW-1185">Reference proteome</keyword>
<dbReference type="InterPro" id="IPR045864">
    <property type="entry name" value="aa-tRNA-synth_II/BPL/LPL"/>
</dbReference>
<evidence type="ECO:0000313" key="10">
    <source>
        <dbReference type="EMBL" id="KAJ5073620.1"/>
    </source>
</evidence>
<dbReference type="GO" id="GO:0006427">
    <property type="term" value="P:histidyl-tRNA aminoacylation"/>
    <property type="evidence" value="ECO:0007669"/>
    <property type="project" value="InterPro"/>
</dbReference>
<dbReference type="FunFam" id="3.30.930.10:FF:000092">
    <property type="entry name" value="Histidyl-tRNA synthetase putative"/>
    <property type="match status" value="1"/>
</dbReference>
<comment type="caution">
    <text evidence="10">The sequence shown here is derived from an EMBL/GenBank/DDBJ whole genome shotgun (WGS) entry which is preliminary data.</text>
</comment>
<dbReference type="PANTHER" id="PTHR11476:SF7">
    <property type="entry name" value="HISTIDINE--TRNA LIGASE"/>
    <property type="match status" value="1"/>
</dbReference>
<evidence type="ECO:0000313" key="11">
    <source>
        <dbReference type="Proteomes" id="UP001149090"/>
    </source>
</evidence>
<keyword evidence="4" id="KW-0067">ATP-binding</keyword>
<dbReference type="GO" id="GO:0004821">
    <property type="term" value="F:histidine-tRNA ligase activity"/>
    <property type="evidence" value="ECO:0007669"/>
    <property type="project" value="UniProtKB-EC"/>
</dbReference>
<dbReference type="GO" id="GO:0032543">
    <property type="term" value="P:mitochondrial translation"/>
    <property type="evidence" value="ECO:0007669"/>
    <property type="project" value="TreeGrafter"/>
</dbReference>
<dbReference type="InterPro" id="IPR001106">
    <property type="entry name" value="Aromatic_Lyase"/>
</dbReference>
<dbReference type="Pfam" id="PF03129">
    <property type="entry name" value="HGTP_anticodon"/>
    <property type="match status" value="1"/>
</dbReference>
<dbReference type="PANTHER" id="PTHR11476">
    <property type="entry name" value="HISTIDYL-TRNA SYNTHETASE"/>
    <property type="match status" value="1"/>
</dbReference>
<keyword evidence="7" id="KW-0175">Coiled coil</keyword>
<evidence type="ECO:0000256" key="6">
    <source>
        <dbReference type="ARBA" id="ARBA00047639"/>
    </source>
</evidence>
<dbReference type="AlphaFoldDB" id="A0A9Q0LKR4"/>
<reference evidence="10" key="1">
    <citation type="submission" date="2022-10" db="EMBL/GenBank/DDBJ databases">
        <title>Novel sulphate-reducing endosymbionts in the free-living metamonad Anaeramoeba.</title>
        <authorList>
            <person name="Jerlstrom-Hultqvist J."/>
            <person name="Cepicka I."/>
            <person name="Gallot-Lavallee L."/>
            <person name="Salas-Leiva D."/>
            <person name="Curtis B.A."/>
            <person name="Zahonova K."/>
            <person name="Pipaliya S."/>
            <person name="Dacks J."/>
            <person name="Roger A.J."/>
        </authorList>
    </citation>
    <scope>NUCLEOTIDE SEQUENCE</scope>
    <source>
        <strain evidence="10">BMAN</strain>
    </source>
</reference>
<dbReference type="SUPFAM" id="SSF48557">
    <property type="entry name" value="L-aspartase-like"/>
    <property type="match status" value="1"/>
</dbReference>
<dbReference type="OrthoDB" id="1906957at2759"/>
<dbReference type="Proteomes" id="UP001149090">
    <property type="component" value="Unassembled WGS sequence"/>
</dbReference>
<dbReference type="InterPro" id="IPR006195">
    <property type="entry name" value="aa-tRNA-synth_II"/>
</dbReference>
<comment type="similarity">
    <text evidence="1">Belongs to the class-II aminoacyl-tRNA synthetase family.</text>
</comment>
<proteinExistence type="inferred from homology"/>
<dbReference type="InterPro" id="IPR008948">
    <property type="entry name" value="L-Aspartase-like"/>
</dbReference>
<dbReference type="SUPFAM" id="SSF55681">
    <property type="entry name" value="Class II aaRS and biotin synthetases"/>
    <property type="match status" value="1"/>
</dbReference>
<evidence type="ECO:0000256" key="3">
    <source>
        <dbReference type="ARBA" id="ARBA00022741"/>
    </source>
</evidence>
<dbReference type="CDD" id="cd00773">
    <property type="entry name" value="HisRS-like_core"/>
    <property type="match status" value="1"/>
</dbReference>
<dbReference type="Pfam" id="PF13393">
    <property type="entry name" value="tRNA-synt_His"/>
    <property type="match status" value="1"/>
</dbReference>
<dbReference type="GO" id="GO:0005524">
    <property type="term" value="F:ATP binding"/>
    <property type="evidence" value="ECO:0007669"/>
    <property type="project" value="UniProtKB-KW"/>
</dbReference>
<feature type="region of interest" description="Disordered" evidence="8">
    <location>
        <begin position="250"/>
        <end position="274"/>
    </location>
</feature>
<dbReference type="Pfam" id="PF00221">
    <property type="entry name" value="Lyase_aromatic"/>
    <property type="match status" value="1"/>
</dbReference>
<evidence type="ECO:0000259" key="9">
    <source>
        <dbReference type="PROSITE" id="PS50862"/>
    </source>
</evidence>
<dbReference type="HAMAP" id="MF_00127">
    <property type="entry name" value="His_tRNA_synth"/>
    <property type="match status" value="1"/>
</dbReference>
<feature type="domain" description="Aminoacyl-transfer RNA synthetases class-II family profile" evidence="9">
    <location>
        <begin position="536"/>
        <end position="865"/>
    </location>
</feature>
<dbReference type="EC" id="6.1.1.21" evidence="2"/>
<dbReference type="SUPFAM" id="SSF52954">
    <property type="entry name" value="Class II aaRS ABD-related"/>
    <property type="match status" value="1"/>
</dbReference>
<sequence>MTLIIGRKTINFNDIFSVVFYSNKVICDPASLEILKANEETKLISKEEIEEEKKNILKENKITKIEENLINEFLENQQFKRIFSRASILILLIKVLKGSFARIEIAQFLSDLLNNQIHPVILFENETESVINFIQIFNGVGDIISSDGSKKSLSEELQKFEMKPPGITLKEYQAITHTIFISLAIAAINGSICEKIFDFADLSSALSCEAFEVDPEPFDMKFNDHSRIHKMQSKVASNLRDLLEGSRISKAKNYSNKQSKEKTDKQNQEWEQKQSTSFAHISQYHGAARSLASSAVLLIKMELDSCENFGISQDEKKQKGNKKSRKPTLSLNSGAGIFSKEPITQSMIVIQSVISSFYNGCINRSTKITEKIQKENEKEYKNQMVLKTEKLQKEMNELEELSRKKSLEMNKQDSKQEIFDTNSFPLETGIYTFFVLKKLIEIIENEVVISMYILDSKQEELEPPTLPLGLGTKSFWLYICEKADSGEKKKPGNYYQYMNQLVSKELNFFEKQEFISWLTVLFAGSNKIKKLVPPKGTRDFGPFQMRIREKVFDIIKSVFKKHGAVEIDTPVFELKETLLNKYGDEGDKLIYDLADQGGEALSLRYDLTVPFARFFANNGFKDTKRYHIAKVYRRDTPSAARGRYREFYQCDFDIVGNYERLFPDAECLSVTTEILQQIPGIENFVIKVNHRKLLDGMMEVCGVPKQKFRTICSSIDKLDKEDWKKIKQEMIFEKGLDEETANRIGKFVEMKGNPFELLKNLRDGKLLEGNKSAELALEELEILFNYCDYLGILKKLSFDLSLSRGLDYYTGVVYEAILTDSLGSRVGSIAGGGRYDDLLSMFSNSRQKFPAVGVSIGIERIFTIVEQLEIQKMKNQQKNINDYDSDLVRVNEADVYVVSIGKSPLVAQQKLRIVKSLWDSQIKAEFSMAKKPKVSDQITYALENRIPLIVLLGDDEIEKKIVKVKILKIKEEKEIPQDQLIDFIKKQLEK</sequence>